<keyword evidence="8" id="KW-0408">Iron</keyword>
<dbReference type="EMBL" id="JAAIYP010000043">
    <property type="protein sequence ID" value="NFV81773.1"/>
    <property type="molecule type" value="Genomic_DNA"/>
</dbReference>
<dbReference type="GO" id="GO:0015232">
    <property type="term" value="F:heme transmembrane transporter activity"/>
    <property type="evidence" value="ECO:0007669"/>
    <property type="project" value="InterPro"/>
</dbReference>
<evidence type="ECO:0000313" key="18">
    <source>
        <dbReference type="Proteomes" id="UP000480684"/>
    </source>
</evidence>
<dbReference type="InterPro" id="IPR011662">
    <property type="entry name" value="Secretin/TonB_short_N"/>
</dbReference>
<name>A0A7C9V123_9PROT</name>
<feature type="chain" id="PRO_5028886679" evidence="15">
    <location>
        <begin position="36"/>
        <end position="763"/>
    </location>
</feature>
<dbReference type="SMART" id="SM00965">
    <property type="entry name" value="STN"/>
    <property type="match status" value="1"/>
</dbReference>
<dbReference type="Pfam" id="PF00593">
    <property type="entry name" value="TonB_dep_Rec_b-barrel"/>
    <property type="match status" value="1"/>
</dbReference>
<keyword evidence="9 14" id="KW-0798">TonB box</keyword>
<keyword evidence="11 12" id="KW-0998">Cell outer membrane</keyword>
<dbReference type="Pfam" id="PF07660">
    <property type="entry name" value="STN"/>
    <property type="match status" value="1"/>
</dbReference>
<evidence type="ECO:0000313" key="17">
    <source>
        <dbReference type="EMBL" id="NFV81773.1"/>
    </source>
</evidence>
<evidence type="ECO:0000256" key="7">
    <source>
        <dbReference type="ARBA" id="ARBA00022729"/>
    </source>
</evidence>
<keyword evidence="5" id="KW-0406">Ion transport</keyword>
<dbReference type="Gene3D" id="2.40.170.20">
    <property type="entry name" value="TonB-dependent receptor, beta-barrel domain"/>
    <property type="match status" value="1"/>
</dbReference>
<dbReference type="InterPro" id="IPR036942">
    <property type="entry name" value="Beta-barrel_TonB_sf"/>
</dbReference>
<comment type="similarity">
    <text evidence="2 12 14">Belongs to the TonB-dependent receptor family.</text>
</comment>
<evidence type="ECO:0000256" key="2">
    <source>
        <dbReference type="ARBA" id="ARBA00009810"/>
    </source>
</evidence>
<evidence type="ECO:0000256" key="14">
    <source>
        <dbReference type="RuleBase" id="RU003357"/>
    </source>
</evidence>
<feature type="domain" description="Secretin/TonB short N-terminal" evidence="16">
    <location>
        <begin position="62"/>
        <end position="112"/>
    </location>
</feature>
<proteinExistence type="inferred from homology"/>
<keyword evidence="3 12" id="KW-0813">Transport</keyword>
<keyword evidence="18" id="KW-1185">Reference proteome</keyword>
<dbReference type="PANTHER" id="PTHR30069">
    <property type="entry name" value="TONB-DEPENDENT OUTER MEMBRANE RECEPTOR"/>
    <property type="match status" value="1"/>
</dbReference>
<dbReference type="RefSeq" id="WP_163682149.1">
    <property type="nucleotide sequence ID" value="NZ_JAAIYP010000043.1"/>
</dbReference>
<keyword evidence="10 12" id="KW-0472">Membrane</keyword>
<dbReference type="InterPro" id="IPR039426">
    <property type="entry name" value="TonB-dep_rcpt-like"/>
</dbReference>
<feature type="signal peptide" evidence="15">
    <location>
        <begin position="1"/>
        <end position="35"/>
    </location>
</feature>
<dbReference type="PROSITE" id="PS52016">
    <property type="entry name" value="TONB_DEPENDENT_REC_3"/>
    <property type="match status" value="1"/>
</dbReference>
<dbReference type="AlphaFoldDB" id="A0A7C9V123"/>
<organism evidence="17 18">
    <name type="scientific">Magnetospirillum aberrantis SpK</name>
    <dbReference type="NCBI Taxonomy" id="908842"/>
    <lineage>
        <taxon>Bacteria</taxon>
        <taxon>Pseudomonadati</taxon>
        <taxon>Pseudomonadota</taxon>
        <taxon>Alphaproteobacteria</taxon>
        <taxon>Rhodospirillales</taxon>
        <taxon>Rhodospirillaceae</taxon>
        <taxon>Magnetospirillum</taxon>
    </lineage>
</organism>
<keyword evidence="7 15" id="KW-0732">Signal</keyword>
<dbReference type="InterPro" id="IPR000531">
    <property type="entry name" value="Beta-barrel_TonB"/>
</dbReference>
<dbReference type="InterPro" id="IPR012910">
    <property type="entry name" value="Plug_dom"/>
</dbReference>
<protein>
    <submittedName>
        <fullName evidence="17">TonB-dependent hemoglobin/transferrin/lactoferrin family receptor</fullName>
    </submittedName>
</protein>
<dbReference type="InterPro" id="IPR037066">
    <property type="entry name" value="Plug_dom_sf"/>
</dbReference>
<dbReference type="Gene3D" id="3.55.50.30">
    <property type="match status" value="1"/>
</dbReference>
<accession>A0A7C9V123</accession>
<dbReference type="PANTHER" id="PTHR30069:SF41">
    <property type="entry name" value="HEME_HEMOPEXIN UTILIZATION PROTEIN C"/>
    <property type="match status" value="1"/>
</dbReference>
<comment type="subcellular location">
    <subcellularLocation>
        <location evidence="1 12">Cell outer membrane</location>
        <topology evidence="1 12">Multi-pass membrane protein</topology>
    </subcellularLocation>
</comment>
<comment type="caution">
    <text evidence="17">The sequence shown here is derived from an EMBL/GenBank/DDBJ whole genome shotgun (WGS) entry which is preliminary data.</text>
</comment>
<keyword evidence="4 12" id="KW-1134">Transmembrane beta strand</keyword>
<evidence type="ECO:0000256" key="12">
    <source>
        <dbReference type="PROSITE-ProRule" id="PRU01360"/>
    </source>
</evidence>
<dbReference type="GO" id="GO:0015344">
    <property type="term" value="F:siderophore uptake transmembrane transporter activity"/>
    <property type="evidence" value="ECO:0007669"/>
    <property type="project" value="TreeGrafter"/>
</dbReference>
<evidence type="ECO:0000256" key="10">
    <source>
        <dbReference type="ARBA" id="ARBA00023136"/>
    </source>
</evidence>
<evidence type="ECO:0000256" key="4">
    <source>
        <dbReference type="ARBA" id="ARBA00022452"/>
    </source>
</evidence>
<dbReference type="InterPro" id="IPR011276">
    <property type="entry name" value="TonB_haem/Hb_rcpt"/>
</dbReference>
<evidence type="ECO:0000256" key="6">
    <source>
        <dbReference type="ARBA" id="ARBA00022692"/>
    </source>
</evidence>
<dbReference type="CDD" id="cd01347">
    <property type="entry name" value="ligand_gated_channel"/>
    <property type="match status" value="1"/>
</dbReference>
<dbReference type="SUPFAM" id="SSF56935">
    <property type="entry name" value="Porins"/>
    <property type="match status" value="1"/>
</dbReference>
<dbReference type="Proteomes" id="UP000480684">
    <property type="component" value="Unassembled WGS sequence"/>
</dbReference>
<dbReference type="NCBIfam" id="TIGR01785">
    <property type="entry name" value="TonB-hemin"/>
    <property type="match status" value="1"/>
</dbReference>
<evidence type="ECO:0000256" key="15">
    <source>
        <dbReference type="SAM" id="SignalP"/>
    </source>
</evidence>
<gene>
    <name evidence="17" type="ORF">G4223_16805</name>
</gene>
<evidence type="ECO:0000256" key="5">
    <source>
        <dbReference type="ARBA" id="ARBA00022496"/>
    </source>
</evidence>
<reference evidence="17 18" key="1">
    <citation type="submission" date="2020-02" db="EMBL/GenBank/DDBJ databases">
        <authorList>
            <person name="Dziuba M."/>
            <person name="Kuznetsov B."/>
            <person name="Mardanov A."/>
            <person name="Ravin N."/>
            <person name="Grouzdev D."/>
        </authorList>
    </citation>
    <scope>NUCLEOTIDE SEQUENCE [LARGE SCALE GENOMIC DNA]</scope>
    <source>
        <strain evidence="17 18">SpK</strain>
    </source>
</reference>
<dbReference type="InterPro" id="IPR010949">
    <property type="entry name" value="TonB_Hb/transfer/lactofer_rcpt"/>
</dbReference>
<evidence type="ECO:0000256" key="13">
    <source>
        <dbReference type="PROSITE-ProRule" id="PRU10144"/>
    </source>
</evidence>
<dbReference type="InterPro" id="IPR010917">
    <property type="entry name" value="TonB_rcpt_CS"/>
</dbReference>
<evidence type="ECO:0000256" key="1">
    <source>
        <dbReference type="ARBA" id="ARBA00004571"/>
    </source>
</evidence>
<dbReference type="GO" id="GO:0044718">
    <property type="term" value="P:siderophore transmembrane transport"/>
    <property type="evidence" value="ECO:0007669"/>
    <property type="project" value="TreeGrafter"/>
</dbReference>
<keyword evidence="6 12" id="KW-0812">Transmembrane</keyword>
<evidence type="ECO:0000256" key="11">
    <source>
        <dbReference type="ARBA" id="ARBA00023237"/>
    </source>
</evidence>
<feature type="short sequence motif" description="TonB C-terminal box" evidence="13">
    <location>
        <begin position="746"/>
        <end position="763"/>
    </location>
</feature>
<sequence>MRGPKGATGVISRARTALGALSAVAALLGAMPVLAADTTVRVDLPAQKLSESLDALAAQSQIQMMYAGDSVRGLSAPALKGEYPVAEALRRLLAGSGLETRTSGDTYLIVKPQSINRLEAVTVTATRTENKAFDVPASVSVVTRQQIDDLQAKDIATVLRDLPGVTMGGGPRENGQLPTIRGYQGSDIILRVDDARRSLDASVGIFSPLYLDPNFVKQVDIVRGPSSAIYGGGGLGGVMAFRTIDADDVLAPGESVGGYAKAGYRSGDGSINSNLTGAAQTAGASVVASGTIRNYHNINNGAGTENIQNGTSQNGLMKVGYSPNELNDITVSYMRYFDGGIGFANPAFNDVWNASSLRYIERSQDEFSGRWDFRDDTKKTLDGKVFAYSTHLKQEIQDRANSAANNSTYEVTTYGGGVQNSSRFMAGPGHRLTYGLDGYRDELTNTSGGSANAINPDGTMLAGGGFVQDEIQLSNTWTLIPAVRFDSYKAEGGANPTNSSERLSPKLAIKWQALPAVGVFASYGEAFRAPTLTELYSSDNRSSSFQNFRASPTLKPEVSHTKEVGMTLALDNLLADSDSLRVKATAFDEHVDDLINQATVGTYARTSAPFGTGYVFQYQNVSNVHRWGGDVELDYRLGDWSFGAGYSRLRVNNNALLSQPDKLTTSVGYFVDEYLALRYAARFVAAQDYDTKVDTSGVPPQDRRRSGYAVHDIGASYDRDWYRVDFAVTNIFDKEYMTYGQSLQTSRIYEEGRSFNLNFTARF</sequence>
<dbReference type="GO" id="GO:0009279">
    <property type="term" value="C:cell outer membrane"/>
    <property type="evidence" value="ECO:0007669"/>
    <property type="project" value="UniProtKB-SubCell"/>
</dbReference>
<evidence type="ECO:0000256" key="9">
    <source>
        <dbReference type="ARBA" id="ARBA00023077"/>
    </source>
</evidence>
<dbReference type="Gene3D" id="2.170.130.10">
    <property type="entry name" value="TonB-dependent receptor, plug domain"/>
    <property type="match status" value="1"/>
</dbReference>
<keyword evidence="17" id="KW-0675">Receptor</keyword>
<dbReference type="PROSITE" id="PS01156">
    <property type="entry name" value="TONB_DEPENDENT_REC_2"/>
    <property type="match status" value="1"/>
</dbReference>
<dbReference type="Pfam" id="PF07715">
    <property type="entry name" value="Plug"/>
    <property type="match status" value="1"/>
</dbReference>
<keyword evidence="5" id="KW-0410">Iron transport</keyword>
<evidence type="ECO:0000259" key="16">
    <source>
        <dbReference type="SMART" id="SM00965"/>
    </source>
</evidence>
<evidence type="ECO:0000256" key="3">
    <source>
        <dbReference type="ARBA" id="ARBA00022448"/>
    </source>
</evidence>
<evidence type="ECO:0000256" key="8">
    <source>
        <dbReference type="ARBA" id="ARBA00023004"/>
    </source>
</evidence>
<dbReference type="NCBIfam" id="TIGR01786">
    <property type="entry name" value="TonB-hemlactrns"/>
    <property type="match status" value="1"/>
</dbReference>